<keyword evidence="2" id="KW-1185">Reference proteome</keyword>
<accession>A0A8D4VRM3</accession>
<gene>
    <name evidence="1" type="ORF">MoryE10_34660</name>
</gene>
<organism evidence="1 2">
    <name type="scientific">Methylogaea oryzae</name>
    <dbReference type="NCBI Taxonomy" id="1295382"/>
    <lineage>
        <taxon>Bacteria</taxon>
        <taxon>Pseudomonadati</taxon>
        <taxon>Pseudomonadota</taxon>
        <taxon>Gammaproteobacteria</taxon>
        <taxon>Methylococcales</taxon>
        <taxon>Methylococcaceae</taxon>
        <taxon>Methylogaea</taxon>
    </lineage>
</organism>
<dbReference type="Proteomes" id="UP000824988">
    <property type="component" value="Chromosome"/>
</dbReference>
<name>A0A8D4VRM3_9GAMM</name>
<dbReference type="EMBL" id="AP019782">
    <property type="protein sequence ID" value="BBL72860.1"/>
    <property type="molecule type" value="Genomic_DNA"/>
</dbReference>
<proteinExistence type="predicted"/>
<reference evidence="1" key="1">
    <citation type="submission" date="2019-06" db="EMBL/GenBank/DDBJ databases">
        <title>Complete genome sequence of Methylogaea oryzae strain JCM16910.</title>
        <authorList>
            <person name="Asakawa S."/>
        </authorList>
    </citation>
    <scope>NUCLEOTIDE SEQUENCE</scope>
    <source>
        <strain evidence="1">E10</strain>
    </source>
</reference>
<evidence type="ECO:0000313" key="2">
    <source>
        <dbReference type="Proteomes" id="UP000824988"/>
    </source>
</evidence>
<dbReference type="AlphaFoldDB" id="A0A8D4VRM3"/>
<sequence length="79" mass="9208">MSQSMIETMKIADILTELSKDPAGRMAILTDRYLSADEFAQRHQHTIFNHYEHSGRHLEQAECFALATGLWCYLRETDY</sequence>
<protein>
    <submittedName>
        <fullName evidence="1">Uncharacterized protein</fullName>
    </submittedName>
</protein>
<evidence type="ECO:0000313" key="1">
    <source>
        <dbReference type="EMBL" id="BBL72860.1"/>
    </source>
</evidence>
<dbReference type="KEGG" id="moz:MoryE10_34660"/>